<dbReference type="OrthoDB" id="5634270at2"/>
<evidence type="ECO:0000313" key="2">
    <source>
        <dbReference type="Proteomes" id="UP000054422"/>
    </source>
</evidence>
<protein>
    <submittedName>
        <fullName evidence="1">Uncharacterized protein</fullName>
    </submittedName>
</protein>
<proteinExistence type="predicted"/>
<dbReference type="AlphaFoldDB" id="A0A0A2SR69"/>
<dbReference type="Proteomes" id="UP000054422">
    <property type="component" value="Unassembled WGS sequence"/>
</dbReference>
<gene>
    <name evidence="1" type="ORF">EP47_03130</name>
</gene>
<accession>A0A0A2SR69</accession>
<dbReference type="STRING" id="1498499.EP47_03130"/>
<dbReference type="EMBL" id="JNCF01000012">
    <property type="protein sequence ID" value="KGP63630.1"/>
    <property type="molecule type" value="Genomic_DNA"/>
</dbReference>
<name>A0A0A2SR69_9GAMM</name>
<sequence length="389" mass="45058">MNNLTLISIDHINQLIPAIAAYRYNKTINNCPEKPLLILTKPHILFNSIKMSHIKALINNEPNSILLSGYSLFKNPKFITYLPVNLRAKLIRSRLKKYQFDELLFSHDISSDFWNQALMHAFPYAKRICYGDALGLVYTQNYFSRLMYQIINKDKIILHNILARIKRKLIYPGKKNQLQAQEAILAIPCDPGKDFLTQCKLSIVSKKDLKQCVADLANCIPEFKTHLQDLIKNTPSACYLLMHSNFTESKLTTIENEIALYKEILLAHAKKNSTIIIKPHPAHNPELFLLIINALKKDYNIHVIDQQYYHLPIELAESLVYGCEVLSVSYSSISLPYLYDKRVKHVLTQELVNKYFSVEKMSWFIESNNLYLSMISALQHWKQDCELPI</sequence>
<dbReference type="RefSeq" id="WP_035888201.1">
    <property type="nucleotide sequence ID" value="NZ_JNCF01000012.1"/>
</dbReference>
<dbReference type="Pfam" id="PF07388">
    <property type="entry name" value="A-2_8-polyST"/>
    <property type="match status" value="1"/>
</dbReference>
<evidence type="ECO:0000313" key="1">
    <source>
        <dbReference type="EMBL" id="KGP63630.1"/>
    </source>
</evidence>
<reference evidence="1 2" key="1">
    <citation type="submission" date="2014-05" db="EMBL/GenBank/DDBJ databases">
        <authorList>
            <person name="Rizzardi K."/>
            <person name="Winiecka-Krusnell J."/>
            <person name="Ramliden M."/>
            <person name="Alm E."/>
            <person name="Andersson S."/>
            <person name="Byfors S."/>
        </authorList>
    </citation>
    <scope>NUCLEOTIDE SEQUENCE [LARGE SCALE GENOMIC DNA]</scope>
    <source>
        <strain evidence="1 2">LEGN</strain>
    </source>
</reference>
<organism evidence="1 2">
    <name type="scientific">Legionella norrlandica</name>
    <dbReference type="NCBI Taxonomy" id="1498499"/>
    <lineage>
        <taxon>Bacteria</taxon>
        <taxon>Pseudomonadati</taxon>
        <taxon>Pseudomonadota</taxon>
        <taxon>Gammaproteobacteria</taxon>
        <taxon>Legionellales</taxon>
        <taxon>Legionellaceae</taxon>
        <taxon>Legionella</taxon>
    </lineage>
</organism>
<keyword evidence="2" id="KW-1185">Reference proteome</keyword>
<comment type="caution">
    <text evidence="1">The sequence shown here is derived from an EMBL/GenBank/DDBJ whole genome shotgun (WGS) entry which is preliminary data.</text>
</comment>
<dbReference type="InterPro" id="IPR010866">
    <property type="entry name" value="A-2_8-polyST"/>
</dbReference>